<reference evidence="2" key="1">
    <citation type="submission" date="2020-04" db="EMBL/GenBank/DDBJ databases">
        <title>Genome Assembly and Annotation of Botryosphaeria dothidea sdau 11-99, a Latent Pathogen of Apple Fruit Ring Rot in China.</title>
        <authorList>
            <person name="Yu C."/>
            <person name="Diao Y."/>
            <person name="Lu Q."/>
            <person name="Zhao J."/>
            <person name="Cui S."/>
            <person name="Peng C."/>
            <person name="He B."/>
            <person name="Liu H."/>
        </authorList>
    </citation>
    <scope>NUCLEOTIDE SEQUENCE [LARGE SCALE GENOMIC DNA]</scope>
    <source>
        <strain evidence="2">Sdau11-99</strain>
    </source>
</reference>
<organism evidence="2 3">
    <name type="scientific">Botryosphaeria dothidea</name>
    <dbReference type="NCBI Taxonomy" id="55169"/>
    <lineage>
        <taxon>Eukaryota</taxon>
        <taxon>Fungi</taxon>
        <taxon>Dikarya</taxon>
        <taxon>Ascomycota</taxon>
        <taxon>Pezizomycotina</taxon>
        <taxon>Dothideomycetes</taxon>
        <taxon>Dothideomycetes incertae sedis</taxon>
        <taxon>Botryosphaeriales</taxon>
        <taxon>Botryosphaeriaceae</taxon>
        <taxon>Botryosphaeria</taxon>
    </lineage>
</organism>
<feature type="region of interest" description="Disordered" evidence="1">
    <location>
        <begin position="52"/>
        <end position="149"/>
    </location>
</feature>
<feature type="compositionally biased region" description="Polar residues" evidence="1">
    <location>
        <begin position="59"/>
        <end position="71"/>
    </location>
</feature>
<feature type="compositionally biased region" description="Acidic residues" evidence="1">
    <location>
        <begin position="105"/>
        <end position="114"/>
    </location>
</feature>
<gene>
    <name evidence="2" type="ORF">GTA08_BOTSDO04736</name>
</gene>
<comment type="caution">
    <text evidence="2">The sequence shown here is derived from an EMBL/GenBank/DDBJ whole genome shotgun (WGS) entry which is preliminary data.</text>
</comment>
<keyword evidence="3" id="KW-1185">Reference proteome</keyword>
<name>A0A8H4IXT7_9PEZI</name>
<proteinExistence type="predicted"/>
<evidence type="ECO:0000313" key="3">
    <source>
        <dbReference type="Proteomes" id="UP000572817"/>
    </source>
</evidence>
<evidence type="ECO:0008006" key="4">
    <source>
        <dbReference type="Google" id="ProtNLM"/>
    </source>
</evidence>
<dbReference type="EMBL" id="WWBZ02000022">
    <property type="protein sequence ID" value="KAF4308269.1"/>
    <property type="molecule type" value="Genomic_DNA"/>
</dbReference>
<sequence length="149" mass="16450">MPFVWDAKAEARLLLAFIRVLNPTVGLENWDKIAEFMGAGITAKAVELQLGRLRKNRESPSASPKKSNAIKSESFGPDESAKIDASPPKRFSSRKRPLKSYAELSDSDSEDDVVPESPTKIKKTGKAVKLEGDISRSPDSLTPDEQWHI</sequence>
<dbReference type="AlphaFoldDB" id="A0A8H4IXT7"/>
<protein>
    <recommendedName>
        <fullName evidence="4">Myb-like domain-containing protein</fullName>
    </recommendedName>
</protein>
<evidence type="ECO:0000256" key="1">
    <source>
        <dbReference type="SAM" id="MobiDB-lite"/>
    </source>
</evidence>
<dbReference type="Proteomes" id="UP000572817">
    <property type="component" value="Unassembled WGS sequence"/>
</dbReference>
<accession>A0A8H4IXT7</accession>
<dbReference type="OrthoDB" id="5418867at2759"/>
<evidence type="ECO:0000313" key="2">
    <source>
        <dbReference type="EMBL" id="KAF4308269.1"/>
    </source>
</evidence>